<feature type="binding site" evidence="13">
    <location>
        <position position="419"/>
    </location>
    <ligand>
        <name>Mg(2+)</name>
        <dbReference type="ChEBI" id="CHEBI:18420"/>
        <label>1</label>
    </ligand>
</feature>
<evidence type="ECO:0000256" key="7">
    <source>
        <dbReference type="ARBA" id="ARBA00022741"/>
    </source>
</evidence>
<evidence type="ECO:0000313" key="16">
    <source>
        <dbReference type="EMBL" id="HIT84706.1"/>
    </source>
</evidence>
<dbReference type="Gene3D" id="2.40.50.140">
    <property type="entry name" value="Nucleic acid-binding proteins"/>
    <property type="match status" value="1"/>
</dbReference>
<dbReference type="FunFam" id="3.30.930.10:FF:000001">
    <property type="entry name" value="Lysine--tRNA ligase"/>
    <property type="match status" value="1"/>
</dbReference>
<dbReference type="GO" id="GO:0004824">
    <property type="term" value="F:lysine-tRNA ligase activity"/>
    <property type="evidence" value="ECO:0007669"/>
    <property type="project" value="UniProtKB-UniRule"/>
</dbReference>
<dbReference type="EMBL" id="DVLU01000018">
    <property type="protein sequence ID" value="HIT84706.1"/>
    <property type="molecule type" value="Genomic_DNA"/>
</dbReference>
<dbReference type="InterPro" id="IPR004365">
    <property type="entry name" value="NA-bd_OB_tRNA"/>
</dbReference>
<evidence type="ECO:0000256" key="12">
    <source>
        <dbReference type="ARBA" id="ARBA00048573"/>
    </source>
</evidence>
<dbReference type="GO" id="GO:0140096">
    <property type="term" value="F:catalytic activity, acting on a protein"/>
    <property type="evidence" value="ECO:0007669"/>
    <property type="project" value="UniProtKB-ARBA"/>
</dbReference>
<dbReference type="GO" id="GO:0000287">
    <property type="term" value="F:magnesium ion binding"/>
    <property type="evidence" value="ECO:0007669"/>
    <property type="project" value="UniProtKB-UniRule"/>
</dbReference>
<dbReference type="CDD" id="cd04322">
    <property type="entry name" value="LysRS_N"/>
    <property type="match status" value="1"/>
</dbReference>
<dbReference type="Pfam" id="PF01336">
    <property type="entry name" value="tRNA_anti-codon"/>
    <property type="match status" value="1"/>
</dbReference>
<evidence type="ECO:0000256" key="9">
    <source>
        <dbReference type="ARBA" id="ARBA00022842"/>
    </source>
</evidence>
<accession>A0A9D1KQ68</accession>
<comment type="catalytic activity">
    <reaction evidence="12 13 14">
        <text>tRNA(Lys) + L-lysine + ATP = L-lysyl-tRNA(Lys) + AMP + diphosphate</text>
        <dbReference type="Rhea" id="RHEA:20792"/>
        <dbReference type="Rhea" id="RHEA-COMP:9696"/>
        <dbReference type="Rhea" id="RHEA-COMP:9697"/>
        <dbReference type="ChEBI" id="CHEBI:30616"/>
        <dbReference type="ChEBI" id="CHEBI:32551"/>
        <dbReference type="ChEBI" id="CHEBI:33019"/>
        <dbReference type="ChEBI" id="CHEBI:78442"/>
        <dbReference type="ChEBI" id="CHEBI:78529"/>
        <dbReference type="ChEBI" id="CHEBI:456215"/>
        <dbReference type="EC" id="6.1.1.6"/>
    </reaction>
</comment>
<dbReference type="InterPro" id="IPR045864">
    <property type="entry name" value="aa-tRNA-synth_II/BPL/LPL"/>
</dbReference>
<dbReference type="InterPro" id="IPR012340">
    <property type="entry name" value="NA-bd_OB-fold"/>
</dbReference>
<name>A0A9D1KQ68_9FIRM</name>
<dbReference type="SUPFAM" id="SSF50249">
    <property type="entry name" value="Nucleic acid-binding proteins"/>
    <property type="match status" value="1"/>
</dbReference>
<evidence type="ECO:0000313" key="17">
    <source>
        <dbReference type="Proteomes" id="UP000824165"/>
    </source>
</evidence>
<organism evidence="16 17">
    <name type="scientific">Candidatus Ornithomonoglobus intestinigallinarum</name>
    <dbReference type="NCBI Taxonomy" id="2840894"/>
    <lineage>
        <taxon>Bacteria</taxon>
        <taxon>Bacillati</taxon>
        <taxon>Bacillota</taxon>
        <taxon>Clostridia</taxon>
        <taxon>Candidatus Ornithomonoglobus</taxon>
    </lineage>
</organism>
<dbReference type="GO" id="GO:0016740">
    <property type="term" value="F:transferase activity"/>
    <property type="evidence" value="ECO:0007669"/>
    <property type="project" value="UniProtKB-ARBA"/>
</dbReference>
<dbReference type="HAMAP" id="MF_00252">
    <property type="entry name" value="Lys_tRNA_synth_class2"/>
    <property type="match status" value="1"/>
</dbReference>
<sequence length="510" mass="57998">MEEKELSQLLQIRRDKLSELQQEGRDPFLITKYSRTHTSGQITENCRTEERTIVSRGEEKQVTAKISPLDGSEVRVAGRIMSKRGMGKVGFVHIADADGQLQLFVKKDILGEEEYSRFKKLDIGDIIGAEGEVFTTQTGEVSVRVDKITLLSKSLLPLPEKFHGLSDTDLRYRQRYVDLIMNADVKKTFIMRSKILTAIRNYMDGLGFLEVETPILNTIAGGAAARPFITHHNALDMDMYLRIATELHLKRLIVGGMEKVYEMGRQFRNEGMDIKHNPEFTTIEIYEAYADYNDMMDLTENLMRYCAETVCGTTVINYQGTEIDLGHFERLTMIDSIKKYAGVDFNEIKTDEEAVALAKSRGLEVEKAKETRGDVIALFFDEYVEDKLVQPTFITDYPVEISPLAKRKPSQPELTERFEVFITGREFGNAFSELNDPIDQRGRFMKQLELRAAGDDEASMLDEDFLNALEYGMPPTGGLGIGVDRFVMLLTDSYSIRDVLLFPTMKPIEK</sequence>
<dbReference type="GO" id="GO:0006430">
    <property type="term" value="P:lysyl-tRNA aminoacylation"/>
    <property type="evidence" value="ECO:0007669"/>
    <property type="project" value="UniProtKB-UniRule"/>
</dbReference>
<reference evidence="16" key="2">
    <citation type="journal article" date="2021" name="PeerJ">
        <title>Extensive microbial diversity within the chicken gut microbiome revealed by metagenomics and culture.</title>
        <authorList>
            <person name="Gilroy R."/>
            <person name="Ravi A."/>
            <person name="Getino M."/>
            <person name="Pursley I."/>
            <person name="Horton D.L."/>
            <person name="Alikhan N.F."/>
            <person name="Baker D."/>
            <person name="Gharbi K."/>
            <person name="Hall N."/>
            <person name="Watson M."/>
            <person name="Adriaenssens E.M."/>
            <person name="Foster-Nyarko E."/>
            <person name="Jarju S."/>
            <person name="Secka A."/>
            <person name="Antonio M."/>
            <person name="Oren A."/>
            <person name="Chaudhuri R.R."/>
            <person name="La Ragione R."/>
            <person name="Hildebrand F."/>
            <person name="Pallen M.J."/>
        </authorList>
    </citation>
    <scope>NUCLEOTIDE SEQUENCE</scope>
    <source>
        <strain evidence="16">CHK181-108</strain>
    </source>
</reference>
<dbReference type="InterPro" id="IPR004364">
    <property type="entry name" value="Aa-tRNA-synt_II"/>
</dbReference>
<dbReference type="FunFam" id="2.40.50.140:FF:000024">
    <property type="entry name" value="Lysine--tRNA ligase"/>
    <property type="match status" value="1"/>
</dbReference>
<comment type="subunit">
    <text evidence="3 13">Homodimer.</text>
</comment>
<dbReference type="EC" id="6.1.1.6" evidence="13"/>
<evidence type="ECO:0000256" key="5">
    <source>
        <dbReference type="ARBA" id="ARBA00022598"/>
    </source>
</evidence>
<evidence type="ECO:0000256" key="2">
    <source>
        <dbReference type="ARBA" id="ARBA00008226"/>
    </source>
</evidence>
<keyword evidence="10 13" id="KW-0648">Protein biosynthesis</keyword>
<keyword evidence="5 13" id="KW-0436">Ligase</keyword>
<keyword evidence="6 13" id="KW-0479">Metal-binding</keyword>
<dbReference type="AlphaFoldDB" id="A0A9D1KQ68"/>
<feature type="domain" description="Aminoacyl-transfer RNA synthetases class-II family profile" evidence="15">
    <location>
        <begin position="189"/>
        <end position="507"/>
    </location>
</feature>
<evidence type="ECO:0000256" key="1">
    <source>
        <dbReference type="ARBA" id="ARBA00004496"/>
    </source>
</evidence>
<keyword evidence="9 13" id="KW-0460">Magnesium</keyword>
<keyword evidence="8 13" id="KW-0067">ATP-binding</keyword>
<dbReference type="InterPro" id="IPR006195">
    <property type="entry name" value="aa-tRNA-synth_II"/>
</dbReference>
<comment type="cofactor">
    <cofactor evidence="13 14">
        <name>Mg(2+)</name>
        <dbReference type="ChEBI" id="CHEBI:18420"/>
    </cofactor>
    <text evidence="13 14">Binds 3 Mg(2+) ions per subunit.</text>
</comment>
<dbReference type="InterPro" id="IPR002313">
    <property type="entry name" value="Lys-tRNA-ligase_II"/>
</dbReference>
<evidence type="ECO:0000256" key="4">
    <source>
        <dbReference type="ARBA" id="ARBA00022490"/>
    </source>
</evidence>
<dbReference type="Proteomes" id="UP000824165">
    <property type="component" value="Unassembled WGS sequence"/>
</dbReference>
<dbReference type="Pfam" id="PF00152">
    <property type="entry name" value="tRNA-synt_2"/>
    <property type="match status" value="1"/>
</dbReference>
<comment type="subcellular location">
    <subcellularLocation>
        <location evidence="1 13">Cytoplasm</location>
    </subcellularLocation>
</comment>
<dbReference type="NCBIfam" id="TIGR00499">
    <property type="entry name" value="lysS_bact"/>
    <property type="match status" value="1"/>
</dbReference>
<gene>
    <name evidence="13 16" type="primary">lysS</name>
    <name evidence="16" type="ORF">IAA60_02245</name>
</gene>
<dbReference type="PANTHER" id="PTHR42918">
    <property type="entry name" value="LYSYL-TRNA SYNTHETASE"/>
    <property type="match status" value="1"/>
</dbReference>
<protein>
    <recommendedName>
        <fullName evidence="13">Lysine--tRNA ligase</fullName>
        <ecNumber evidence="13">6.1.1.6</ecNumber>
    </recommendedName>
    <alternativeName>
        <fullName evidence="13">Lysyl-tRNA synthetase</fullName>
        <shortName evidence="13">LysRS</shortName>
    </alternativeName>
</protein>
<feature type="binding site" evidence="13">
    <location>
        <position position="426"/>
    </location>
    <ligand>
        <name>Mg(2+)</name>
        <dbReference type="ChEBI" id="CHEBI:18420"/>
        <label>1</label>
    </ligand>
</feature>
<evidence type="ECO:0000256" key="8">
    <source>
        <dbReference type="ARBA" id="ARBA00022840"/>
    </source>
</evidence>
<proteinExistence type="inferred from homology"/>
<dbReference type="GO" id="GO:0005829">
    <property type="term" value="C:cytosol"/>
    <property type="evidence" value="ECO:0007669"/>
    <property type="project" value="TreeGrafter"/>
</dbReference>
<dbReference type="InterPro" id="IPR044136">
    <property type="entry name" value="Lys-tRNA-ligase_II_N"/>
</dbReference>
<dbReference type="GO" id="GO:0000049">
    <property type="term" value="F:tRNA binding"/>
    <property type="evidence" value="ECO:0007669"/>
    <property type="project" value="TreeGrafter"/>
</dbReference>
<comment type="similarity">
    <text evidence="2 13">Belongs to the class-II aminoacyl-tRNA synthetase family.</text>
</comment>
<keyword evidence="4 13" id="KW-0963">Cytoplasm</keyword>
<dbReference type="NCBIfam" id="NF001756">
    <property type="entry name" value="PRK00484.1"/>
    <property type="match status" value="1"/>
</dbReference>
<dbReference type="PROSITE" id="PS50862">
    <property type="entry name" value="AA_TRNA_LIGASE_II"/>
    <property type="match status" value="1"/>
</dbReference>
<keyword evidence="7 13" id="KW-0547">Nucleotide-binding</keyword>
<evidence type="ECO:0000259" key="15">
    <source>
        <dbReference type="PROSITE" id="PS50862"/>
    </source>
</evidence>
<evidence type="ECO:0000256" key="14">
    <source>
        <dbReference type="RuleBase" id="RU000336"/>
    </source>
</evidence>
<feature type="binding site" evidence="13">
    <location>
        <position position="426"/>
    </location>
    <ligand>
        <name>Mg(2+)</name>
        <dbReference type="ChEBI" id="CHEBI:18420"/>
        <label>2</label>
    </ligand>
</feature>
<dbReference type="Gene3D" id="3.30.930.10">
    <property type="entry name" value="Bira Bifunctional Protein, Domain 2"/>
    <property type="match status" value="1"/>
</dbReference>
<comment type="caution">
    <text evidence="16">The sequence shown here is derived from an EMBL/GenBank/DDBJ whole genome shotgun (WGS) entry which is preliminary data.</text>
</comment>
<dbReference type="PANTHER" id="PTHR42918:SF15">
    <property type="entry name" value="LYSINE--TRNA LIGASE, CHLOROPLASTIC_MITOCHONDRIAL"/>
    <property type="match status" value="1"/>
</dbReference>
<evidence type="ECO:0000256" key="11">
    <source>
        <dbReference type="ARBA" id="ARBA00023146"/>
    </source>
</evidence>
<evidence type="ECO:0000256" key="3">
    <source>
        <dbReference type="ARBA" id="ARBA00011738"/>
    </source>
</evidence>
<evidence type="ECO:0000256" key="13">
    <source>
        <dbReference type="HAMAP-Rule" id="MF_00252"/>
    </source>
</evidence>
<reference evidence="16" key="1">
    <citation type="submission" date="2020-10" db="EMBL/GenBank/DDBJ databases">
        <authorList>
            <person name="Gilroy R."/>
        </authorList>
    </citation>
    <scope>NUCLEOTIDE SEQUENCE</scope>
    <source>
        <strain evidence="16">CHK181-108</strain>
    </source>
</reference>
<dbReference type="GO" id="GO:0005524">
    <property type="term" value="F:ATP binding"/>
    <property type="evidence" value="ECO:0007669"/>
    <property type="project" value="UniProtKB-UniRule"/>
</dbReference>
<dbReference type="PRINTS" id="PR00982">
    <property type="entry name" value="TRNASYNTHLYS"/>
</dbReference>
<dbReference type="CDD" id="cd00775">
    <property type="entry name" value="LysRS_core"/>
    <property type="match status" value="1"/>
</dbReference>
<keyword evidence="11 13" id="KW-0030">Aminoacyl-tRNA synthetase</keyword>
<evidence type="ECO:0000256" key="6">
    <source>
        <dbReference type="ARBA" id="ARBA00022723"/>
    </source>
</evidence>
<evidence type="ECO:0000256" key="10">
    <source>
        <dbReference type="ARBA" id="ARBA00022917"/>
    </source>
</evidence>
<dbReference type="InterPro" id="IPR018149">
    <property type="entry name" value="Lys-tRNA-synth_II_C"/>
</dbReference>
<dbReference type="SUPFAM" id="SSF55681">
    <property type="entry name" value="Class II aaRS and biotin synthetases"/>
    <property type="match status" value="1"/>
</dbReference>